<dbReference type="EC" id="1.-.-.-" evidence="4"/>
<gene>
    <name evidence="4" type="ORF">ACFPUY_41980</name>
</gene>
<accession>A0ABW1CAI2</accession>
<name>A0ABW1CAI2_9ACTN</name>
<dbReference type="InterPro" id="IPR036661">
    <property type="entry name" value="Luciferase-like_sf"/>
</dbReference>
<evidence type="ECO:0000313" key="4">
    <source>
        <dbReference type="EMBL" id="MFC5821696.1"/>
    </source>
</evidence>
<dbReference type="Gene3D" id="3.20.20.30">
    <property type="entry name" value="Luciferase-like domain"/>
    <property type="match status" value="1"/>
</dbReference>
<evidence type="ECO:0000259" key="3">
    <source>
        <dbReference type="Pfam" id="PF00296"/>
    </source>
</evidence>
<dbReference type="Proteomes" id="UP001596096">
    <property type="component" value="Unassembled WGS sequence"/>
</dbReference>
<keyword evidence="5" id="KW-1185">Reference proteome</keyword>
<sequence length="337" mass="37533">MGSGVRFGILTTPIHGAETPYGQQLREHRELVRVADQLGFDMMVAGQHFLGTELRYYQPVPYLTYLHGAAPRMTAVTGIMLLSMANPVDLAEQIATLDVVTDGRCVFGAGLGYSEREFRAFGIDSRSKVKRFEHGLALIKALWSGEKVDFDSPYWKVEDVLPAVQPARPGGPPVWIGGQSEAAVRRAARLGDAWYAPPFPSHDELAGLREIFLEERAAHGLPLDGDFPLRRELIVASSRREAEELARRRSALRYQTYRSWGLSGENTPVQADAPGIDVERQFLLGSPAEIVDQLGRLRDELGMTHFMFKSHWQGLPHTEAMRQLELFGTRVLPELAG</sequence>
<dbReference type="Pfam" id="PF00296">
    <property type="entry name" value="Bac_luciferase"/>
    <property type="match status" value="1"/>
</dbReference>
<dbReference type="EMBL" id="JBHSNW010000037">
    <property type="protein sequence ID" value="MFC5821696.1"/>
    <property type="molecule type" value="Genomic_DNA"/>
</dbReference>
<keyword evidence="1 4" id="KW-0560">Oxidoreductase</keyword>
<dbReference type="SUPFAM" id="SSF51679">
    <property type="entry name" value="Bacterial luciferase-like"/>
    <property type="match status" value="1"/>
</dbReference>
<dbReference type="PANTHER" id="PTHR30137:SF8">
    <property type="entry name" value="BLR5498 PROTEIN"/>
    <property type="match status" value="1"/>
</dbReference>
<feature type="domain" description="Luciferase-like" evidence="3">
    <location>
        <begin position="6"/>
        <end position="304"/>
    </location>
</feature>
<organism evidence="4 5">
    <name type="scientific">Nonomuraea harbinensis</name>
    <dbReference type="NCBI Taxonomy" id="1286938"/>
    <lineage>
        <taxon>Bacteria</taxon>
        <taxon>Bacillati</taxon>
        <taxon>Actinomycetota</taxon>
        <taxon>Actinomycetes</taxon>
        <taxon>Streptosporangiales</taxon>
        <taxon>Streptosporangiaceae</taxon>
        <taxon>Nonomuraea</taxon>
    </lineage>
</organism>
<comment type="caution">
    <text evidence="4">The sequence shown here is derived from an EMBL/GenBank/DDBJ whole genome shotgun (WGS) entry which is preliminary data.</text>
</comment>
<evidence type="ECO:0000256" key="2">
    <source>
        <dbReference type="ARBA" id="ARBA00023033"/>
    </source>
</evidence>
<dbReference type="InterPro" id="IPR050766">
    <property type="entry name" value="Bact_Lucif_Oxidored"/>
</dbReference>
<protein>
    <submittedName>
        <fullName evidence="4">LLM class flavin-dependent oxidoreductase</fullName>
        <ecNumber evidence="4">1.-.-.-</ecNumber>
    </submittedName>
</protein>
<dbReference type="PANTHER" id="PTHR30137">
    <property type="entry name" value="LUCIFERASE-LIKE MONOOXYGENASE"/>
    <property type="match status" value="1"/>
</dbReference>
<keyword evidence="2" id="KW-0503">Monooxygenase</keyword>
<dbReference type="InterPro" id="IPR011251">
    <property type="entry name" value="Luciferase-like_dom"/>
</dbReference>
<reference evidence="5" key="1">
    <citation type="journal article" date="2019" name="Int. J. Syst. Evol. Microbiol.">
        <title>The Global Catalogue of Microorganisms (GCM) 10K type strain sequencing project: providing services to taxonomists for standard genome sequencing and annotation.</title>
        <authorList>
            <consortium name="The Broad Institute Genomics Platform"/>
            <consortium name="The Broad Institute Genome Sequencing Center for Infectious Disease"/>
            <person name="Wu L."/>
            <person name="Ma J."/>
        </authorList>
    </citation>
    <scope>NUCLEOTIDE SEQUENCE [LARGE SCALE GENOMIC DNA]</scope>
    <source>
        <strain evidence="5">CGMCC 4.7106</strain>
    </source>
</reference>
<evidence type="ECO:0000256" key="1">
    <source>
        <dbReference type="ARBA" id="ARBA00023002"/>
    </source>
</evidence>
<evidence type="ECO:0000313" key="5">
    <source>
        <dbReference type="Proteomes" id="UP001596096"/>
    </source>
</evidence>
<dbReference type="RefSeq" id="WP_187281121.1">
    <property type="nucleotide sequence ID" value="NZ_JAHKRN010000074.1"/>
</dbReference>
<dbReference type="GO" id="GO:0016491">
    <property type="term" value="F:oxidoreductase activity"/>
    <property type="evidence" value="ECO:0007669"/>
    <property type="project" value="UniProtKB-KW"/>
</dbReference>
<proteinExistence type="predicted"/>